<proteinExistence type="predicted"/>
<evidence type="ECO:0000313" key="1">
    <source>
        <dbReference type="EMBL" id="EEF14626.1"/>
    </source>
</evidence>
<evidence type="ECO:0000313" key="2">
    <source>
        <dbReference type="Proteomes" id="UP000003082"/>
    </source>
</evidence>
<keyword evidence="2" id="KW-1185">Reference proteome</keyword>
<dbReference type="EMBL" id="ACFU01000005">
    <property type="protein sequence ID" value="EEF14626.1"/>
    <property type="molecule type" value="Genomic_DNA"/>
</dbReference>
<organism evidence="1 2">
    <name type="scientific">Campylobacter rectus RM3267</name>
    <dbReference type="NCBI Taxonomy" id="553218"/>
    <lineage>
        <taxon>Bacteria</taxon>
        <taxon>Pseudomonadati</taxon>
        <taxon>Campylobacterota</taxon>
        <taxon>Epsilonproteobacteria</taxon>
        <taxon>Campylobacterales</taxon>
        <taxon>Campylobacteraceae</taxon>
        <taxon>Campylobacter</taxon>
    </lineage>
</organism>
<protein>
    <submittedName>
        <fullName evidence="1">Uncharacterized protein</fullName>
    </submittedName>
</protein>
<dbReference type="Proteomes" id="UP000003082">
    <property type="component" value="Unassembled WGS sequence"/>
</dbReference>
<accession>B9D085</accession>
<dbReference type="AlphaFoldDB" id="B9D085"/>
<sequence length="47" mass="5450">MRRTASERCINLSERRGEILGFRQGGFKIQARKIRILSKLDFKPCAV</sequence>
<gene>
    <name evidence="1" type="ORF">CAMRE0001_1401</name>
</gene>
<reference evidence="1 2" key="1">
    <citation type="submission" date="2008-08" db="EMBL/GenBank/DDBJ databases">
        <authorList>
            <person name="Madupu R."/>
            <person name="Durkin A.S."/>
            <person name="Torralba M."/>
            <person name="Methe B."/>
            <person name="Sutton G.G."/>
            <person name="Strausberg R.L."/>
            <person name="Nelson K.E."/>
        </authorList>
    </citation>
    <scope>NUCLEOTIDE SEQUENCE [LARGE SCALE GENOMIC DNA]</scope>
    <source>
        <strain evidence="1 2">RM3267</strain>
    </source>
</reference>
<comment type="caution">
    <text evidence="1">The sequence shown here is derived from an EMBL/GenBank/DDBJ whole genome shotgun (WGS) entry which is preliminary data.</text>
</comment>
<dbReference type="STRING" id="553218.CAMRE0001_1401"/>
<name>B9D085_CAMRE</name>